<dbReference type="InterPro" id="IPR011047">
    <property type="entry name" value="Quinoprotein_ADH-like_sf"/>
</dbReference>
<accession>A0A061H4H0</accession>
<dbReference type="Proteomes" id="UP000053664">
    <property type="component" value="Unassembled WGS sequence"/>
</dbReference>
<evidence type="ECO:0000313" key="4">
    <source>
        <dbReference type="Proteomes" id="UP000053664"/>
    </source>
</evidence>
<name>A0A061H4H0_9BASI</name>
<feature type="compositionally biased region" description="Gly residues" evidence="1">
    <location>
        <begin position="369"/>
        <end position="378"/>
    </location>
</feature>
<feature type="compositionally biased region" description="Basic residues" evidence="1">
    <location>
        <begin position="1389"/>
        <end position="1398"/>
    </location>
</feature>
<evidence type="ECO:0000259" key="2">
    <source>
        <dbReference type="Pfam" id="PF21034"/>
    </source>
</evidence>
<sequence>MSRKANAANANDAATSNHKQRAQPGLHPSAPLAPATAARPTPVDQQVPTQTRLYPAHSHHHGYEAHSCGQQRVIKPTVARNSSRLDAVANTLGALTAHANRGWNSLRAASTGVPAAFSSPDLAADASRRDGAISPVYDAFQNAGDPVSEVEANNAREGGAEPADTVDWSRWERMRIGTRLVPVLISAYDSGTLQILQADGDNMKELLTVPSAAFQDHSYLYARPPQRVLTACCRSSAHAELLLVVDAPLEVIAYSLETHAVLHRTKLIGPDGTFQAAEVDRCDMQCNERFTCIALSSPGSIHVLRTADLQYAADVVGDVALSAHGGPPPMSLSGRILSYATTKAGALSEVAADARRPAKASASVAPIAGRGGAGGGTAGSASDRDAGRSRSSTQGQVVLGPGDMREQMLETSAQMGDVARRVGGNVMSGMRTLGEWGSTYLANASLSPPATTHGPTPSQSPGHGPVGILSRSAPIPSHLSQRSMSSVSSSPRLGPVYDGPAAKRSSMNPEKERDSPQTTSAVVRIVDLGSSLRTVATFVPSKYPVAHIAFGPNAQLCFTADSLGHAFHIFELQVVGTFGVVRDGREAPSPLLHRYKLLRGVTSAEVVSAQWSPDAQWIAVGTRTGTVHTYAINPYGGAASIRSHVVGKVHNAASMAPLSVTVSSIARTARPASHAQDASKHDSSLQHHQSRSHTASSGSPDALGDEGAAAQLSSAVPAFLMQRTTQRADGTLFAARSSSTASCTMNILAFDPRTATISLHKLEVASSTGGSGSGDDAHLSEPSRAMGGRQVGSAASPTRLNIIAAGTNAGSGSATSGLTQMMRKAGGGLIPSGVLAGSAGPRLSGDCQRVAAWTDLAPTAASNRLDLPVVLSSHPQRDPKRRRSGPTAASLRGAIAKAEIETYSQSVRVLPTTLYLSRQCFFQVFDHAKGDQDVLLLALHRMAVIPLKVRDMATLVGASGADTMYTARLAGAYDELDLDNLNLNARSPSALIPSFPQGHPGKTQGWSGRSIPIRTVAGGIGGGIYRASRELSRGVEMARRRTSGAAATAAATAAGLHAFRARPEQSTALSFDDEEGDLDMFAELHGRNGPCSANSAASHLVPGSRSGPGSLPSSAETPPTDSSIGSRAGPNKARDDQEPFAEVCPVDGADEDEVMGWDSIQDPDVVGSRWADDNLARYAKFEAVPKEGGASGADDFMVGTFDDDDELGGGSGAGGGGGGDGGLHGRRSTALTARAQSPLSDATASPRALVYSLRGGAGAASSGRSSLRATAVMEPVSALKRGESPAPSIKSDAPSSETESSGGRVGSGRASSGASGPLCEGGKETHTSAPPSSSPLSSSSSSLLPMPMAMPTSSQPSIPGSMPEPAFASAAPRLATTAAVPSSTAATKAAKKKKGGKR</sequence>
<dbReference type="HOGENOM" id="CLU_260162_0_0_1"/>
<feature type="compositionally biased region" description="Low complexity" evidence="1">
    <location>
        <begin position="1295"/>
        <end position="1316"/>
    </location>
</feature>
<dbReference type="InterPro" id="IPR048382">
    <property type="entry name" value="BCAS3_WD40"/>
</dbReference>
<dbReference type="InterPro" id="IPR045142">
    <property type="entry name" value="BCAS3-like"/>
</dbReference>
<evidence type="ECO:0000256" key="1">
    <source>
        <dbReference type="SAM" id="MobiDB-lite"/>
    </source>
</evidence>
<dbReference type="SUPFAM" id="SSF50998">
    <property type="entry name" value="Quinoprotein alcohol dehydrogenase-like"/>
    <property type="match status" value="1"/>
</dbReference>
<evidence type="ECO:0000313" key="3">
    <source>
        <dbReference type="EMBL" id="EPQ26855.1"/>
    </source>
</evidence>
<feature type="region of interest" description="Disordered" evidence="1">
    <location>
        <begin position="1186"/>
        <end position="1245"/>
    </location>
</feature>
<dbReference type="eggNOG" id="KOG2109">
    <property type="taxonomic scope" value="Eukaryota"/>
</dbReference>
<dbReference type="GeneID" id="19319580"/>
<protein>
    <recommendedName>
        <fullName evidence="2">BCAS3 WD40 domain-containing protein</fullName>
    </recommendedName>
</protein>
<feature type="compositionally biased region" description="Polar residues" evidence="1">
    <location>
        <begin position="1115"/>
        <end position="1125"/>
    </location>
</feature>
<feature type="compositionally biased region" description="Low complexity" evidence="1">
    <location>
        <begin position="477"/>
        <end position="490"/>
    </location>
</feature>
<feature type="region of interest" description="Disordered" evidence="1">
    <location>
        <begin position="765"/>
        <end position="794"/>
    </location>
</feature>
<feature type="region of interest" description="Disordered" evidence="1">
    <location>
        <begin position="1"/>
        <end position="47"/>
    </location>
</feature>
<dbReference type="Pfam" id="PF21034">
    <property type="entry name" value="BCAS3_WD40"/>
    <property type="match status" value="1"/>
</dbReference>
<feature type="compositionally biased region" description="Low complexity" evidence="1">
    <location>
        <begin position="28"/>
        <end position="42"/>
    </location>
</feature>
<dbReference type="OrthoDB" id="25778at2759"/>
<proteinExistence type="predicted"/>
<dbReference type="PANTHER" id="PTHR13268:SF0">
    <property type="entry name" value="BCAS3 MICROTUBULE ASSOCIATED CELL MIGRATION FACTOR"/>
    <property type="match status" value="1"/>
</dbReference>
<dbReference type="EMBL" id="KE361642">
    <property type="protein sequence ID" value="EPQ26855.1"/>
    <property type="molecule type" value="Genomic_DNA"/>
</dbReference>
<dbReference type="GO" id="GO:0005737">
    <property type="term" value="C:cytoplasm"/>
    <property type="evidence" value="ECO:0007669"/>
    <property type="project" value="TreeGrafter"/>
</dbReference>
<feature type="compositionally biased region" description="Low complexity" evidence="1">
    <location>
        <begin position="1327"/>
        <end position="1354"/>
    </location>
</feature>
<dbReference type="RefSeq" id="XP_007881217.1">
    <property type="nucleotide sequence ID" value="XM_007883026.1"/>
</dbReference>
<gene>
    <name evidence="3" type="ORF">PFL1_05490</name>
</gene>
<dbReference type="KEGG" id="pfp:PFL1_05490"/>
<feature type="region of interest" description="Disordered" evidence="1">
    <location>
        <begin position="667"/>
        <end position="705"/>
    </location>
</feature>
<feature type="region of interest" description="Disordered" evidence="1">
    <location>
        <begin position="1274"/>
        <end position="1398"/>
    </location>
</feature>
<feature type="domain" description="BCAS3 WD40" evidence="2">
    <location>
        <begin position="531"/>
        <end position="662"/>
    </location>
</feature>
<feature type="region of interest" description="Disordered" evidence="1">
    <location>
        <begin position="1092"/>
        <end position="1138"/>
    </location>
</feature>
<feature type="compositionally biased region" description="Low complexity" evidence="1">
    <location>
        <begin position="1102"/>
        <end position="1114"/>
    </location>
</feature>
<feature type="compositionally biased region" description="Low complexity" evidence="1">
    <location>
        <begin position="1"/>
        <end position="14"/>
    </location>
</feature>
<dbReference type="InterPro" id="IPR015943">
    <property type="entry name" value="WD40/YVTN_repeat-like_dom_sf"/>
</dbReference>
<feature type="region of interest" description="Disordered" evidence="1">
    <location>
        <begin position="444"/>
        <end position="520"/>
    </location>
</feature>
<dbReference type="PANTHER" id="PTHR13268">
    <property type="entry name" value="BREAST CARCINOMA AMPLIFIED SEQUENCE 3"/>
    <property type="match status" value="1"/>
</dbReference>
<feature type="compositionally biased region" description="Polar residues" evidence="1">
    <location>
        <begin position="444"/>
        <end position="461"/>
    </location>
</feature>
<dbReference type="GO" id="GO:0006914">
    <property type="term" value="P:autophagy"/>
    <property type="evidence" value="ECO:0007669"/>
    <property type="project" value="InterPro"/>
</dbReference>
<feature type="compositionally biased region" description="Low complexity" evidence="1">
    <location>
        <begin position="1365"/>
        <end position="1388"/>
    </location>
</feature>
<feature type="compositionally biased region" description="Polar residues" evidence="1">
    <location>
        <begin position="1229"/>
        <end position="1243"/>
    </location>
</feature>
<feature type="compositionally biased region" description="Gly residues" evidence="1">
    <location>
        <begin position="1208"/>
        <end position="1222"/>
    </location>
</feature>
<dbReference type="Gene3D" id="2.130.10.10">
    <property type="entry name" value="YVTN repeat-like/Quinoprotein amine dehydrogenase"/>
    <property type="match status" value="1"/>
</dbReference>
<organism evidence="3 4">
    <name type="scientific">Pseudozyma flocculosa PF-1</name>
    <dbReference type="NCBI Taxonomy" id="1277687"/>
    <lineage>
        <taxon>Eukaryota</taxon>
        <taxon>Fungi</taxon>
        <taxon>Dikarya</taxon>
        <taxon>Basidiomycota</taxon>
        <taxon>Ustilaginomycotina</taxon>
        <taxon>Ustilaginomycetes</taxon>
        <taxon>Ustilaginales</taxon>
        <taxon>Ustilaginaceae</taxon>
        <taxon>Pseudozyma</taxon>
    </lineage>
</organism>
<dbReference type="GO" id="GO:0042594">
    <property type="term" value="P:response to starvation"/>
    <property type="evidence" value="ECO:0007669"/>
    <property type="project" value="TreeGrafter"/>
</dbReference>
<feature type="region of interest" description="Disordered" evidence="1">
    <location>
        <begin position="358"/>
        <end position="403"/>
    </location>
</feature>
<reference evidence="3 4" key="1">
    <citation type="journal article" date="2013" name="Plant Cell">
        <title>The transition from a phytopathogenic smut ancestor to an anamorphic biocontrol agent deciphered by comparative whole-genome analysis.</title>
        <authorList>
            <person name="Lefebvre F."/>
            <person name="Joly D.L."/>
            <person name="Labbe C."/>
            <person name="Teichmann B."/>
            <person name="Linning R."/>
            <person name="Belzile F."/>
            <person name="Bakkeren G."/>
            <person name="Belanger R.R."/>
        </authorList>
    </citation>
    <scope>NUCLEOTIDE SEQUENCE [LARGE SCALE GENOMIC DNA]</scope>
    <source>
        <strain evidence="3 4">PF-1</strain>
    </source>
</reference>